<keyword evidence="4" id="KW-0256">Endoplasmic reticulum</keyword>
<keyword evidence="8" id="KW-0443">Lipid metabolism</keyword>
<keyword evidence="7" id="KW-0408">Iron</keyword>
<reference evidence="17 18" key="1">
    <citation type="submission" date="2023-11" db="EMBL/GenBank/DDBJ databases">
        <title>Halocaridina rubra genome assembly.</title>
        <authorList>
            <person name="Smith C."/>
        </authorList>
    </citation>
    <scope>NUCLEOTIDE SEQUENCE [LARGE SCALE GENOMIC DNA]</scope>
    <source>
        <strain evidence="17">EP-1</strain>
        <tissue evidence="17">Whole</tissue>
    </source>
</reference>
<evidence type="ECO:0000313" key="17">
    <source>
        <dbReference type="EMBL" id="KAK7067359.1"/>
    </source>
</evidence>
<organism evidence="17 18">
    <name type="scientific">Halocaridina rubra</name>
    <name type="common">Hawaiian red shrimp</name>
    <dbReference type="NCBI Taxonomy" id="373956"/>
    <lineage>
        <taxon>Eukaryota</taxon>
        <taxon>Metazoa</taxon>
        <taxon>Ecdysozoa</taxon>
        <taxon>Arthropoda</taxon>
        <taxon>Crustacea</taxon>
        <taxon>Multicrustacea</taxon>
        <taxon>Malacostraca</taxon>
        <taxon>Eumalacostraca</taxon>
        <taxon>Eucarida</taxon>
        <taxon>Decapoda</taxon>
        <taxon>Pleocyemata</taxon>
        <taxon>Caridea</taxon>
        <taxon>Atyoidea</taxon>
        <taxon>Atyidae</taxon>
        <taxon>Halocaridina</taxon>
    </lineage>
</organism>
<evidence type="ECO:0000259" key="16">
    <source>
        <dbReference type="Pfam" id="PF24858"/>
    </source>
</evidence>
<dbReference type="PANTHER" id="PTHR21624:SF1">
    <property type="entry name" value="ALKYLGLYCEROL MONOOXYGENASE"/>
    <property type="match status" value="1"/>
</dbReference>
<evidence type="ECO:0000256" key="13">
    <source>
        <dbReference type="ARBA" id="ARBA00047556"/>
    </source>
</evidence>
<dbReference type="GO" id="GO:0008610">
    <property type="term" value="P:lipid biosynthetic process"/>
    <property type="evidence" value="ECO:0007669"/>
    <property type="project" value="InterPro"/>
</dbReference>
<gene>
    <name evidence="17" type="ORF">SK128_014939</name>
</gene>
<keyword evidence="9 14" id="KW-0472">Membrane</keyword>
<dbReference type="InterPro" id="IPR056853">
    <property type="entry name" value="AGMP_C"/>
</dbReference>
<evidence type="ECO:0000256" key="5">
    <source>
        <dbReference type="ARBA" id="ARBA00022989"/>
    </source>
</evidence>
<feature type="transmembrane region" description="Helical" evidence="14">
    <location>
        <begin position="12"/>
        <end position="34"/>
    </location>
</feature>
<evidence type="ECO:0000256" key="14">
    <source>
        <dbReference type="SAM" id="Phobius"/>
    </source>
</evidence>
<evidence type="ECO:0000256" key="6">
    <source>
        <dbReference type="ARBA" id="ARBA00023002"/>
    </source>
</evidence>
<feature type="domain" description="Alkylglycerol monooxygenase C-terminal" evidence="16">
    <location>
        <begin position="243"/>
        <end position="316"/>
    </location>
</feature>
<evidence type="ECO:0000256" key="4">
    <source>
        <dbReference type="ARBA" id="ARBA00022824"/>
    </source>
</evidence>
<dbReference type="Pfam" id="PF24858">
    <property type="entry name" value="AGMP_C"/>
    <property type="match status" value="1"/>
</dbReference>
<evidence type="ECO:0000256" key="3">
    <source>
        <dbReference type="ARBA" id="ARBA00022692"/>
    </source>
</evidence>
<comment type="similarity">
    <text evidence="10">Belongs to the sterol desaturase family. TMEM195 subfamily.</text>
</comment>
<dbReference type="Pfam" id="PF04116">
    <property type="entry name" value="FA_hydroxylase"/>
    <property type="match status" value="1"/>
</dbReference>
<comment type="catalytic activity">
    <reaction evidence="13">
        <text>1-O-(1,2-saturated-alkyl)-sn-glycerol + (6R)-L-erythro-5,6,7,8-tetrahydrobiopterin + O2 = a 1-(1-hydroxyalkyl)-sn-glycerol + (6R)-L-erythro-6,7-dihydrobiopterin + H2O</text>
        <dbReference type="Rhea" id="RHEA:36255"/>
        <dbReference type="ChEBI" id="CHEBI:15377"/>
        <dbReference type="ChEBI" id="CHEBI:15379"/>
        <dbReference type="ChEBI" id="CHEBI:43120"/>
        <dbReference type="ChEBI" id="CHEBI:59560"/>
        <dbReference type="ChEBI" id="CHEBI:73418"/>
        <dbReference type="ChEBI" id="CHEBI:83957"/>
        <dbReference type="EC" id="1.14.16.5"/>
    </reaction>
</comment>
<evidence type="ECO:0000256" key="7">
    <source>
        <dbReference type="ARBA" id="ARBA00023004"/>
    </source>
</evidence>
<sequence>MNGCTSSECSHCPGIVCILGLLLSCSSIFATIGFTELTMVNFLWAAHQLHHSSEDYNLTMGVRGSLFQRAASFGFYQPLAILGFPYTMVLVHVGLNYLVQYWVHTDIVESIGPFEHVFMSPSHHRVHHGSNKWCLDKNYAGLFIIWDKLFGTFEAERKDEEIVYGLTVQPMSHNAVYLELYYFKVLYDKVRSMTTLKDKLKSLVYGPGWMVGTPRLGDPETFPDIKAPRAKYDPVLPLWKAWYIMIHMSTVFLIQQILVHQLSVSSWFNIITYLLCIFISIGTFGGLVDNRWWAPLLETVRCAIFVAYASSKPLSPFPMFDIILVTYSGASMILWMTQSMYILLFNQRIAFKTFKLD</sequence>
<dbReference type="EC" id="1.14.16.5" evidence="11"/>
<dbReference type="GO" id="GO:0005789">
    <property type="term" value="C:endoplasmic reticulum membrane"/>
    <property type="evidence" value="ECO:0007669"/>
    <property type="project" value="UniProtKB-SubCell"/>
</dbReference>
<dbReference type="AlphaFoldDB" id="A0AAN8ZXU3"/>
<feature type="transmembrane region" description="Helical" evidence="14">
    <location>
        <begin position="75"/>
        <end position="99"/>
    </location>
</feature>
<dbReference type="EMBL" id="JAXCGZ010018869">
    <property type="protein sequence ID" value="KAK7067359.1"/>
    <property type="molecule type" value="Genomic_DNA"/>
</dbReference>
<dbReference type="InterPro" id="IPR051689">
    <property type="entry name" value="Sterol_desaturase/TMEM195"/>
</dbReference>
<dbReference type="InterPro" id="IPR006694">
    <property type="entry name" value="Fatty_acid_hydroxylase"/>
</dbReference>
<keyword evidence="18" id="KW-1185">Reference proteome</keyword>
<dbReference type="GO" id="GO:0005506">
    <property type="term" value="F:iron ion binding"/>
    <property type="evidence" value="ECO:0007669"/>
    <property type="project" value="InterPro"/>
</dbReference>
<accession>A0AAN8ZXU3</accession>
<feature type="transmembrane region" description="Helical" evidence="14">
    <location>
        <begin position="264"/>
        <end position="285"/>
    </location>
</feature>
<keyword evidence="3 14" id="KW-0812">Transmembrane</keyword>
<comment type="subcellular location">
    <subcellularLocation>
        <location evidence="2">Endoplasmic reticulum membrane</location>
        <topology evidence="2">Multi-pass membrane protein</topology>
    </subcellularLocation>
</comment>
<keyword evidence="6" id="KW-0560">Oxidoreductase</keyword>
<evidence type="ECO:0000259" key="15">
    <source>
        <dbReference type="Pfam" id="PF04116"/>
    </source>
</evidence>
<dbReference type="Proteomes" id="UP001381693">
    <property type="component" value="Unassembled WGS sequence"/>
</dbReference>
<evidence type="ECO:0000256" key="8">
    <source>
        <dbReference type="ARBA" id="ARBA00023098"/>
    </source>
</evidence>
<evidence type="ECO:0000313" key="18">
    <source>
        <dbReference type="Proteomes" id="UP001381693"/>
    </source>
</evidence>
<dbReference type="GO" id="GO:0050479">
    <property type="term" value="F:glyceryl-ether monooxygenase activity"/>
    <property type="evidence" value="ECO:0007669"/>
    <property type="project" value="UniProtKB-EC"/>
</dbReference>
<evidence type="ECO:0000256" key="2">
    <source>
        <dbReference type="ARBA" id="ARBA00004477"/>
    </source>
</evidence>
<name>A0AAN8ZXU3_HALRR</name>
<evidence type="ECO:0000256" key="12">
    <source>
        <dbReference type="ARBA" id="ARBA00040992"/>
    </source>
</evidence>
<keyword evidence="5 14" id="KW-1133">Transmembrane helix</keyword>
<protein>
    <recommendedName>
        <fullName evidence="12">Alkylglycerol monooxygenase</fullName>
        <ecNumber evidence="11">1.14.16.5</ecNumber>
    </recommendedName>
</protein>
<evidence type="ECO:0000256" key="9">
    <source>
        <dbReference type="ARBA" id="ARBA00023136"/>
    </source>
</evidence>
<proteinExistence type="inferred from homology"/>
<feature type="transmembrane region" description="Helical" evidence="14">
    <location>
        <begin position="322"/>
        <end position="345"/>
    </location>
</feature>
<evidence type="ECO:0000256" key="1">
    <source>
        <dbReference type="ARBA" id="ARBA00001962"/>
    </source>
</evidence>
<comment type="cofactor">
    <cofactor evidence="1">
        <name>Fe cation</name>
        <dbReference type="ChEBI" id="CHEBI:24875"/>
    </cofactor>
</comment>
<feature type="domain" description="Fatty acid hydroxylase" evidence="15">
    <location>
        <begin position="41"/>
        <end position="152"/>
    </location>
</feature>
<comment type="caution">
    <text evidence="17">The sequence shown here is derived from an EMBL/GenBank/DDBJ whole genome shotgun (WGS) entry which is preliminary data.</text>
</comment>
<dbReference type="PANTHER" id="PTHR21624">
    <property type="entry name" value="STEROL DESATURASE-RELATED PROTEIN"/>
    <property type="match status" value="1"/>
</dbReference>
<dbReference type="GO" id="GO:0006643">
    <property type="term" value="P:membrane lipid metabolic process"/>
    <property type="evidence" value="ECO:0007669"/>
    <property type="project" value="TreeGrafter"/>
</dbReference>
<evidence type="ECO:0000256" key="11">
    <source>
        <dbReference type="ARBA" id="ARBA00039026"/>
    </source>
</evidence>
<evidence type="ECO:0000256" key="10">
    <source>
        <dbReference type="ARBA" id="ARBA00038190"/>
    </source>
</evidence>